<feature type="domain" description="Type I restriction modification DNA specificity" evidence="4">
    <location>
        <begin position="4"/>
        <end position="186"/>
    </location>
</feature>
<evidence type="ECO:0000259" key="4">
    <source>
        <dbReference type="Pfam" id="PF01420"/>
    </source>
</evidence>
<dbReference type="REBASE" id="58807">
    <property type="entry name" value="S.Mho15978ORF1314P"/>
</dbReference>
<sequence length="380" mass="42991">MTGEWKETELGDILVEKGYIRGPFGSSLKRGEMKDSGVPVYEQKNAIYNSRDFRFFIDEDKFHELKRFQVRTNDLIISCSGTVGKISIIKEEDPKGIISQALLTLRVNTKKIELLYLYYFLSSRQGFALLTQASHGSVQINIAERKVVESIPLLLPPLPEQRAIASVLSSLDDKIDLLHRQNKTLEAMAETLFRQWFVEEADEGWEEGTLGDVIDLFYGKGLKNEIRTGTGYPVIGSSGIVGYHSEFLVEGPGIVIGRKGTLGKVIYLWDNFFPIDTTYYVKSKVESAGLLYEYFLLKTLSFEEMDSDSAVPGLNRNLALSTEIKIAPLDKLNQFNQFSSTFIDKLRKNTKQIHTLEKMRDTLLPKLMSGEVRVECEDVG</sequence>
<comment type="similarity">
    <text evidence="1">Belongs to the type-I restriction system S methylase family.</text>
</comment>
<evidence type="ECO:0000313" key="6">
    <source>
        <dbReference type="Proteomes" id="UP000010866"/>
    </source>
</evidence>
<dbReference type="GO" id="GO:0004519">
    <property type="term" value="F:endonuclease activity"/>
    <property type="evidence" value="ECO:0007669"/>
    <property type="project" value="UniProtKB-KW"/>
</dbReference>
<feature type="domain" description="Type I restriction modification DNA specificity" evidence="4">
    <location>
        <begin position="203"/>
        <end position="344"/>
    </location>
</feature>
<evidence type="ECO:0000256" key="1">
    <source>
        <dbReference type="ARBA" id="ARBA00010923"/>
    </source>
</evidence>
<keyword evidence="5" id="KW-0540">Nuclease</keyword>
<evidence type="ECO:0000256" key="2">
    <source>
        <dbReference type="ARBA" id="ARBA00022747"/>
    </source>
</evidence>
<dbReference type="InterPro" id="IPR052021">
    <property type="entry name" value="Type-I_RS_S_subunit"/>
</dbReference>
<protein>
    <submittedName>
        <fullName evidence="5">Restriction endonuclease S subunit</fullName>
    </submittedName>
</protein>
<reference evidence="6" key="1">
    <citation type="submission" date="2012-02" db="EMBL/GenBank/DDBJ databases">
        <title>Complete sequence of chromosome of Methanomethylovorans hollandica DSM 15978.</title>
        <authorList>
            <person name="Lucas S."/>
            <person name="Copeland A."/>
            <person name="Lapidus A."/>
            <person name="Glavina del Rio T."/>
            <person name="Dalin E."/>
            <person name="Tice H."/>
            <person name="Bruce D."/>
            <person name="Goodwin L."/>
            <person name="Pitluck S."/>
            <person name="Peters L."/>
            <person name="Mikhailova N."/>
            <person name="Held B."/>
            <person name="Kyrpides N."/>
            <person name="Mavromatis K."/>
            <person name="Ivanova N."/>
            <person name="Brettin T."/>
            <person name="Detter J.C."/>
            <person name="Han C."/>
            <person name="Larimer F."/>
            <person name="Land M."/>
            <person name="Hauser L."/>
            <person name="Markowitz V."/>
            <person name="Cheng J.-F."/>
            <person name="Hugenholtz P."/>
            <person name="Woyke T."/>
            <person name="Wu D."/>
            <person name="Spring S."/>
            <person name="Schroeder M."/>
            <person name="Brambilla E."/>
            <person name="Klenk H.-P."/>
            <person name="Eisen J.A."/>
        </authorList>
    </citation>
    <scope>NUCLEOTIDE SEQUENCE [LARGE SCALE GENOMIC DNA]</scope>
    <source>
        <strain evidence="6">DSM 15978 / NBRC 107637 / DMS1</strain>
    </source>
</reference>
<keyword evidence="5" id="KW-0255">Endonuclease</keyword>
<dbReference type="PANTHER" id="PTHR30408:SF13">
    <property type="entry name" value="TYPE I RESTRICTION ENZYME HINDI SPECIFICITY SUBUNIT"/>
    <property type="match status" value="1"/>
</dbReference>
<evidence type="ECO:0000256" key="3">
    <source>
        <dbReference type="ARBA" id="ARBA00023125"/>
    </source>
</evidence>
<dbReference type="EMBL" id="CP003362">
    <property type="protein sequence ID" value="AGB49539.1"/>
    <property type="molecule type" value="Genomic_DNA"/>
</dbReference>
<dbReference type="CDD" id="cd17267">
    <property type="entry name" value="RMtype1_S_EcoAO83I-TRD1-CR1_like"/>
    <property type="match status" value="1"/>
</dbReference>
<dbReference type="PANTHER" id="PTHR30408">
    <property type="entry name" value="TYPE-1 RESTRICTION ENZYME ECOKI SPECIFICITY PROTEIN"/>
    <property type="match status" value="1"/>
</dbReference>
<dbReference type="AlphaFoldDB" id="L0KZW6"/>
<dbReference type="HOGENOM" id="CLU_021095_10_3_2"/>
<dbReference type="GO" id="GO:0009307">
    <property type="term" value="P:DNA restriction-modification system"/>
    <property type="evidence" value="ECO:0007669"/>
    <property type="project" value="UniProtKB-KW"/>
</dbReference>
<dbReference type="KEGG" id="mhz:Metho_1317"/>
<proteinExistence type="inferred from homology"/>
<dbReference type="OrthoDB" id="84651at2157"/>
<evidence type="ECO:0000313" key="5">
    <source>
        <dbReference type="EMBL" id="AGB49539.1"/>
    </source>
</evidence>
<dbReference type="InterPro" id="IPR000055">
    <property type="entry name" value="Restrct_endonuc_typeI_TRD"/>
</dbReference>
<dbReference type="RefSeq" id="WP_015324705.1">
    <property type="nucleotide sequence ID" value="NC_019977.1"/>
</dbReference>
<keyword evidence="6" id="KW-1185">Reference proteome</keyword>
<name>L0KZW6_METHD</name>
<keyword evidence="2" id="KW-0680">Restriction system</keyword>
<dbReference type="GeneID" id="65348645"/>
<organism evidence="5 6">
    <name type="scientific">Methanomethylovorans hollandica (strain DSM 15978 / NBRC 107637 / DMS1)</name>
    <dbReference type="NCBI Taxonomy" id="867904"/>
    <lineage>
        <taxon>Archaea</taxon>
        <taxon>Methanobacteriati</taxon>
        <taxon>Methanobacteriota</taxon>
        <taxon>Stenosarchaea group</taxon>
        <taxon>Methanomicrobia</taxon>
        <taxon>Methanosarcinales</taxon>
        <taxon>Methanosarcinaceae</taxon>
        <taxon>Methanomethylovorans</taxon>
    </lineage>
</organism>
<dbReference type="Proteomes" id="UP000010866">
    <property type="component" value="Chromosome"/>
</dbReference>
<gene>
    <name evidence="5" type="ordered locus">Metho_1317</name>
</gene>
<keyword evidence="5" id="KW-0378">Hydrolase</keyword>
<dbReference type="GO" id="GO:0003677">
    <property type="term" value="F:DNA binding"/>
    <property type="evidence" value="ECO:0007669"/>
    <property type="project" value="UniProtKB-KW"/>
</dbReference>
<dbReference type="SUPFAM" id="SSF116734">
    <property type="entry name" value="DNA methylase specificity domain"/>
    <property type="match status" value="2"/>
</dbReference>
<dbReference type="Gene3D" id="1.10.287.1120">
    <property type="entry name" value="Bipartite methylase S protein"/>
    <property type="match status" value="1"/>
</dbReference>
<accession>L0KZW6</accession>
<dbReference type="InterPro" id="IPR044946">
    <property type="entry name" value="Restrct_endonuc_typeI_TRD_sf"/>
</dbReference>
<dbReference type="Pfam" id="PF01420">
    <property type="entry name" value="Methylase_S"/>
    <property type="match status" value="2"/>
</dbReference>
<keyword evidence="3" id="KW-0238">DNA-binding</keyword>
<dbReference type="STRING" id="867904.Metho_1317"/>
<dbReference type="Gene3D" id="3.90.220.20">
    <property type="entry name" value="DNA methylase specificity domains"/>
    <property type="match status" value="2"/>
</dbReference>